<organism evidence="1 2">
    <name type="scientific">Streptomyces chisholmiae</name>
    <dbReference type="NCBI Taxonomy" id="3075540"/>
    <lineage>
        <taxon>Bacteria</taxon>
        <taxon>Bacillati</taxon>
        <taxon>Actinomycetota</taxon>
        <taxon>Actinomycetes</taxon>
        <taxon>Kitasatosporales</taxon>
        <taxon>Streptomycetaceae</taxon>
        <taxon>Streptomyces</taxon>
    </lineage>
</organism>
<dbReference type="RefSeq" id="WP_311666071.1">
    <property type="nucleotide sequence ID" value="NZ_JAVREO010000003.1"/>
</dbReference>
<keyword evidence="2" id="KW-1185">Reference proteome</keyword>
<dbReference type="Proteomes" id="UP001183410">
    <property type="component" value="Unassembled WGS sequence"/>
</dbReference>
<accession>A0ABU2JM82</accession>
<comment type="caution">
    <text evidence="1">The sequence shown here is derived from an EMBL/GenBank/DDBJ whole genome shotgun (WGS) entry which is preliminary data.</text>
</comment>
<dbReference type="EMBL" id="JAVREO010000003">
    <property type="protein sequence ID" value="MDT0266085.1"/>
    <property type="molecule type" value="Genomic_DNA"/>
</dbReference>
<proteinExistence type="predicted"/>
<evidence type="ECO:0000313" key="1">
    <source>
        <dbReference type="EMBL" id="MDT0266085.1"/>
    </source>
</evidence>
<evidence type="ECO:0000313" key="2">
    <source>
        <dbReference type="Proteomes" id="UP001183410"/>
    </source>
</evidence>
<name>A0ABU2JM82_9ACTN</name>
<gene>
    <name evidence="1" type="ORF">RM844_07225</name>
</gene>
<reference evidence="2" key="1">
    <citation type="submission" date="2023-07" db="EMBL/GenBank/DDBJ databases">
        <title>30 novel species of actinomycetes from the DSMZ collection.</title>
        <authorList>
            <person name="Nouioui I."/>
        </authorList>
    </citation>
    <scope>NUCLEOTIDE SEQUENCE [LARGE SCALE GENOMIC DNA]</scope>
    <source>
        <strain evidence="2">DSM 44915</strain>
    </source>
</reference>
<protein>
    <submittedName>
        <fullName evidence="1">Uncharacterized protein</fullName>
    </submittedName>
</protein>
<sequence length="97" mass="10485">MVRALPAADRRKPSGPGWTVRDRAARLLGDLLRPPAWEYDTLRDFPGVNGPVGRGGPISGNGGGVVVADGTLYVQFGYWPFYPSDRGFVLLAFRVAP</sequence>